<dbReference type="OrthoDB" id="3800224at2759"/>
<accession>A0A6A7BNB6</accession>
<reference evidence="3" key="1">
    <citation type="submission" date="2020-01" db="EMBL/GenBank/DDBJ databases">
        <authorList>
            <consortium name="DOE Joint Genome Institute"/>
            <person name="Haridas S."/>
            <person name="Albert R."/>
            <person name="Binder M."/>
            <person name="Bloem J."/>
            <person name="Labutti K."/>
            <person name="Salamov A."/>
            <person name="Andreopoulos B."/>
            <person name="Baker S.E."/>
            <person name="Barry K."/>
            <person name="Bills G."/>
            <person name="Bluhm B.H."/>
            <person name="Cannon C."/>
            <person name="Castanera R."/>
            <person name="Culley D.E."/>
            <person name="Daum C."/>
            <person name="Ezra D."/>
            <person name="Gonzalez J.B."/>
            <person name="Henrissat B."/>
            <person name="Kuo A."/>
            <person name="Liang C."/>
            <person name="Lipzen A."/>
            <person name="Lutzoni F."/>
            <person name="Magnuson J."/>
            <person name="Mondo S."/>
            <person name="Nolan M."/>
            <person name="Ohm R."/>
            <person name="Pangilinan J."/>
            <person name="Park H.-J."/>
            <person name="Ramirez L."/>
            <person name="Alfaro M."/>
            <person name="Sun H."/>
            <person name="Tritt A."/>
            <person name="Yoshinaga Y."/>
            <person name="Zwiers L.-H."/>
            <person name="Turgeon B.G."/>
            <person name="Goodwin S.B."/>
            <person name="Spatafora J.W."/>
            <person name="Crous P.W."/>
            <person name="Grigoriev I.V."/>
        </authorList>
    </citation>
    <scope>NUCLEOTIDE SEQUENCE</scope>
    <source>
        <strain evidence="3">IPT5</strain>
    </source>
</reference>
<keyword evidence="2" id="KW-0812">Transmembrane</keyword>
<evidence type="ECO:0000313" key="3">
    <source>
        <dbReference type="EMBL" id="KAF2855939.1"/>
    </source>
</evidence>
<dbReference type="Proteomes" id="UP000799423">
    <property type="component" value="Unassembled WGS sequence"/>
</dbReference>
<sequence length="217" mass="23002">MFTGCSSGYMLSEETSSFCGSSGAFPTPNPSAVAQPQYCSSHILLPSLSAPQNQAKSWYWCDTPPLTGLTFYEEEPVEPTLPSPYPPTTTTSSPTNSPTNTTPKPKSTTLLGPLIGAILGGLIILTTVALSIIWILRHDKRKTSALALEEKERRRKNTTTITATGATHTGELGEGGQNVALGDLARGPAQLDAVDNVVVWELGTGDRERVELAASGK</sequence>
<dbReference type="CDD" id="cd12087">
    <property type="entry name" value="TM_EGFR-like"/>
    <property type="match status" value="1"/>
</dbReference>
<name>A0A6A7BNB6_9PLEO</name>
<dbReference type="AlphaFoldDB" id="A0A6A7BNB6"/>
<proteinExistence type="predicted"/>
<dbReference type="EMBL" id="MU006289">
    <property type="protein sequence ID" value="KAF2855939.1"/>
    <property type="molecule type" value="Genomic_DNA"/>
</dbReference>
<gene>
    <name evidence="3" type="ORF">T440DRAFT_513039</name>
</gene>
<organism evidence="3 4">
    <name type="scientific">Plenodomus tracheiphilus IPT5</name>
    <dbReference type="NCBI Taxonomy" id="1408161"/>
    <lineage>
        <taxon>Eukaryota</taxon>
        <taxon>Fungi</taxon>
        <taxon>Dikarya</taxon>
        <taxon>Ascomycota</taxon>
        <taxon>Pezizomycotina</taxon>
        <taxon>Dothideomycetes</taxon>
        <taxon>Pleosporomycetidae</taxon>
        <taxon>Pleosporales</taxon>
        <taxon>Pleosporineae</taxon>
        <taxon>Leptosphaeriaceae</taxon>
        <taxon>Plenodomus</taxon>
    </lineage>
</organism>
<feature type="transmembrane region" description="Helical" evidence="2">
    <location>
        <begin position="110"/>
        <end position="136"/>
    </location>
</feature>
<feature type="region of interest" description="Disordered" evidence="1">
    <location>
        <begin position="76"/>
        <end position="107"/>
    </location>
</feature>
<evidence type="ECO:0000256" key="1">
    <source>
        <dbReference type="SAM" id="MobiDB-lite"/>
    </source>
</evidence>
<protein>
    <submittedName>
        <fullName evidence="3">Uncharacterized protein</fullName>
    </submittedName>
</protein>
<keyword evidence="2" id="KW-0472">Membrane</keyword>
<feature type="compositionally biased region" description="Low complexity" evidence="1">
    <location>
        <begin position="88"/>
        <end position="107"/>
    </location>
</feature>
<keyword evidence="2" id="KW-1133">Transmembrane helix</keyword>
<keyword evidence="4" id="KW-1185">Reference proteome</keyword>
<evidence type="ECO:0000313" key="4">
    <source>
        <dbReference type="Proteomes" id="UP000799423"/>
    </source>
</evidence>
<evidence type="ECO:0000256" key="2">
    <source>
        <dbReference type="SAM" id="Phobius"/>
    </source>
</evidence>